<dbReference type="Pfam" id="PF00072">
    <property type="entry name" value="Response_reg"/>
    <property type="match status" value="1"/>
</dbReference>
<evidence type="ECO:0000313" key="6">
    <source>
        <dbReference type="Proteomes" id="UP000632339"/>
    </source>
</evidence>
<evidence type="ECO:0000256" key="2">
    <source>
        <dbReference type="PROSITE-ProRule" id="PRU00169"/>
    </source>
</evidence>
<reference evidence="6" key="1">
    <citation type="journal article" date="2019" name="Int. J. Syst. Evol. Microbiol.">
        <title>The Global Catalogue of Microorganisms (GCM) 10K type strain sequencing project: providing services to taxonomists for standard genome sequencing and annotation.</title>
        <authorList>
            <consortium name="The Broad Institute Genomics Platform"/>
            <consortium name="The Broad Institute Genome Sequencing Center for Infectious Disease"/>
            <person name="Wu L."/>
            <person name="Ma J."/>
        </authorList>
    </citation>
    <scope>NUCLEOTIDE SEQUENCE [LARGE SCALE GENOMIC DNA]</scope>
    <source>
        <strain evidence="6">CGMCC 1.6375</strain>
    </source>
</reference>
<evidence type="ECO:0000256" key="1">
    <source>
        <dbReference type="ARBA" id="ARBA00023125"/>
    </source>
</evidence>
<evidence type="ECO:0000259" key="3">
    <source>
        <dbReference type="PROSITE" id="PS50110"/>
    </source>
</evidence>
<keyword evidence="2" id="KW-0597">Phosphoprotein</keyword>
<dbReference type="InterPro" id="IPR011006">
    <property type="entry name" value="CheY-like_superfamily"/>
</dbReference>
<accession>A0ABQ2HK09</accession>
<keyword evidence="6" id="KW-1185">Reference proteome</keyword>
<proteinExistence type="predicted"/>
<protein>
    <submittedName>
        <fullName evidence="5">DNA-binding response regulator</fullName>
    </submittedName>
</protein>
<dbReference type="SMART" id="SM00850">
    <property type="entry name" value="LytTR"/>
    <property type="match status" value="1"/>
</dbReference>
<dbReference type="GO" id="GO:0003677">
    <property type="term" value="F:DNA binding"/>
    <property type="evidence" value="ECO:0007669"/>
    <property type="project" value="UniProtKB-KW"/>
</dbReference>
<dbReference type="PANTHER" id="PTHR48111">
    <property type="entry name" value="REGULATOR OF RPOS"/>
    <property type="match status" value="1"/>
</dbReference>
<dbReference type="SMART" id="SM00448">
    <property type="entry name" value="REC"/>
    <property type="match status" value="1"/>
</dbReference>
<evidence type="ECO:0000259" key="4">
    <source>
        <dbReference type="PROSITE" id="PS50930"/>
    </source>
</evidence>
<dbReference type="InterPro" id="IPR001789">
    <property type="entry name" value="Sig_transdc_resp-reg_receiver"/>
</dbReference>
<dbReference type="PROSITE" id="PS50110">
    <property type="entry name" value="RESPONSE_REGULATORY"/>
    <property type="match status" value="1"/>
</dbReference>
<feature type="domain" description="HTH LytTR-type" evidence="4">
    <location>
        <begin position="154"/>
        <end position="253"/>
    </location>
</feature>
<dbReference type="Gene3D" id="2.40.50.1020">
    <property type="entry name" value="LytTr DNA-binding domain"/>
    <property type="match status" value="1"/>
</dbReference>
<dbReference type="InterPro" id="IPR007492">
    <property type="entry name" value="LytTR_DNA-bd_dom"/>
</dbReference>
<keyword evidence="1 5" id="KW-0238">DNA-binding</keyword>
<name>A0ABQ2HK09_9BACT</name>
<dbReference type="PROSITE" id="PS50930">
    <property type="entry name" value="HTH_LYTTR"/>
    <property type="match status" value="1"/>
</dbReference>
<dbReference type="RefSeq" id="WP_019946054.1">
    <property type="nucleotide sequence ID" value="NZ_BMLI01000001.1"/>
</dbReference>
<dbReference type="Gene3D" id="3.40.50.2300">
    <property type="match status" value="1"/>
</dbReference>
<evidence type="ECO:0000313" key="5">
    <source>
        <dbReference type="EMBL" id="GGM82530.1"/>
    </source>
</evidence>
<feature type="domain" description="Response regulatory" evidence="3">
    <location>
        <begin position="8"/>
        <end position="120"/>
    </location>
</feature>
<dbReference type="Proteomes" id="UP000632339">
    <property type="component" value="Unassembled WGS sequence"/>
</dbReference>
<feature type="modified residue" description="4-aspartylphosphate" evidence="2">
    <location>
        <position position="59"/>
    </location>
</feature>
<gene>
    <name evidence="5" type="ORF">GCM10010967_12780</name>
</gene>
<dbReference type="EMBL" id="BMLI01000001">
    <property type="protein sequence ID" value="GGM82530.1"/>
    <property type="molecule type" value="Genomic_DNA"/>
</dbReference>
<dbReference type="PANTHER" id="PTHR48111:SF17">
    <property type="entry name" value="TRANSCRIPTIONAL REGULATORY PROTEIN YPDB"/>
    <property type="match status" value="1"/>
</dbReference>
<organism evidence="5 6">
    <name type="scientific">Dyadobacter beijingensis</name>
    <dbReference type="NCBI Taxonomy" id="365489"/>
    <lineage>
        <taxon>Bacteria</taxon>
        <taxon>Pseudomonadati</taxon>
        <taxon>Bacteroidota</taxon>
        <taxon>Cytophagia</taxon>
        <taxon>Cytophagales</taxon>
        <taxon>Spirosomataceae</taxon>
        <taxon>Dyadobacter</taxon>
    </lineage>
</organism>
<dbReference type="InterPro" id="IPR039420">
    <property type="entry name" value="WalR-like"/>
</dbReference>
<dbReference type="Pfam" id="PF04397">
    <property type="entry name" value="LytTR"/>
    <property type="match status" value="1"/>
</dbReference>
<sequence length="256" mass="29005">MVELEKLRCIIADDERSARELLEKHIKKIPYLELVAQCSNASEALTKIAELRPDIIFLDIQMPGLNGLELISLLPSVRPKIIVVSGDPQFAVEGFNLQVTDYILKPLTFERMARAVLKAKSELNKHQETEHRETFLGHENAVASSNIGKEDDFLLVKDSKKLIRIDLDKIHLVEAMKDYLKIYWGSGITVLHQTMGRIEEKLPAASYLRVHRSFIVSKKIIAEINGNEIITTTGKTIPIGSTYRETILKEFSDNIL</sequence>
<dbReference type="SUPFAM" id="SSF52172">
    <property type="entry name" value="CheY-like"/>
    <property type="match status" value="1"/>
</dbReference>
<comment type="caution">
    <text evidence="5">The sequence shown here is derived from an EMBL/GenBank/DDBJ whole genome shotgun (WGS) entry which is preliminary data.</text>
</comment>